<reference evidence="5 6" key="1">
    <citation type="submission" date="2019-02" db="EMBL/GenBank/DDBJ databases">
        <title>Genome sequencing of Clostridium botulinum clinical isolates.</title>
        <authorList>
            <person name="Brunt J."/>
            <person name="Van Vliet A.H.M."/>
            <person name="Stringer S.C."/>
            <person name="Grant K.A."/>
            <person name="Carter A.C."/>
            <person name="Peck M.W."/>
        </authorList>
    </citation>
    <scope>NUCLEOTIDE SEQUENCE [LARGE SCALE GENOMIC DNA]</scope>
    <source>
        <strain evidence="5 6">R1125/03</strain>
    </source>
</reference>
<dbReference type="GO" id="GO:0003677">
    <property type="term" value="F:DNA binding"/>
    <property type="evidence" value="ECO:0007669"/>
    <property type="project" value="UniProtKB-KW"/>
</dbReference>
<dbReference type="AlphaFoldDB" id="A0A6M0SV24"/>
<organism evidence="5 6">
    <name type="scientific">Clostridium botulinum</name>
    <dbReference type="NCBI Taxonomy" id="1491"/>
    <lineage>
        <taxon>Bacteria</taxon>
        <taxon>Bacillati</taxon>
        <taxon>Bacillota</taxon>
        <taxon>Clostridia</taxon>
        <taxon>Eubacteriales</taxon>
        <taxon>Clostridiaceae</taxon>
        <taxon>Clostridium</taxon>
    </lineage>
</organism>
<dbReference type="InterPro" id="IPR014284">
    <property type="entry name" value="RNA_pol_sigma-70_dom"/>
</dbReference>
<dbReference type="PANTHER" id="PTHR30385:SF4">
    <property type="entry name" value="RNA POLYMERASE SIGMA-E FACTOR"/>
    <property type="match status" value="1"/>
</dbReference>
<gene>
    <name evidence="5" type="ORF">EXM42_01205</name>
</gene>
<proteinExistence type="predicted"/>
<dbReference type="SUPFAM" id="SSF88946">
    <property type="entry name" value="Sigma2 domain of RNA polymerase sigma factors"/>
    <property type="match status" value="1"/>
</dbReference>
<dbReference type="InterPro" id="IPR013325">
    <property type="entry name" value="RNA_pol_sigma_r2"/>
</dbReference>
<dbReference type="GO" id="GO:0016987">
    <property type="term" value="F:sigma factor activity"/>
    <property type="evidence" value="ECO:0007669"/>
    <property type="project" value="UniProtKB-KW"/>
</dbReference>
<evidence type="ECO:0000313" key="5">
    <source>
        <dbReference type="EMBL" id="NFA59064.1"/>
    </source>
</evidence>
<evidence type="ECO:0000256" key="2">
    <source>
        <dbReference type="ARBA" id="ARBA00023082"/>
    </source>
</evidence>
<dbReference type="InterPro" id="IPR013324">
    <property type="entry name" value="RNA_pol_sigma_r3/r4-like"/>
</dbReference>
<dbReference type="SUPFAM" id="SSF88659">
    <property type="entry name" value="Sigma3 and sigma4 domains of RNA polymerase sigma factors"/>
    <property type="match status" value="1"/>
</dbReference>
<dbReference type="Gene3D" id="1.10.10.10">
    <property type="entry name" value="Winged helix-like DNA-binding domain superfamily/Winged helix DNA-binding domain"/>
    <property type="match status" value="1"/>
</dbReference>
<dbReference type="GO" id="GO:0006352">
    <property type="term" value="P:DNA-templated transcription initiation"/>
    <property type="evidence" value="ECO:0007669"/>
    <property type="project" value="InterPro"/>
</dbReference>
<protein>
    <submittedName>
        <fullName evidence="5">Sigma-70 family RNA polymerase sigma factor</fullName>
    </submittedName>
</protein>
<dbReference type="EMBL" id="SGJP01000002">
    <property type="protein sequence ID" value="NFA59064.1"/>
    <property type="molecule type" value="Genomic_DNA"/>
</dbReference>
<dbReference type="InterPro" id="IPR036388">
    <property type="entry name" value="WH-like_DNA-bd_sf"/>
</dbReference>
<sequence>MYKLLEKYRNGDVEALNKIIENFNPLILKEASKWRIQCYEYEDLVQHGYLSVIKAANIFQGEESKFVPYCINAIKTNYKALLKGEIKHHREMPDEYILDKYDDEYMFTIEDEILAYEKTKEIYEALDALTSEEKNIINDFYFKEKTIDKIAKKNNKSYNSIRYKKDKIIKKLQNSLEKHNYN</sequence>
<comment type="caution">
    <text evidence="5">The sequence shown here is derived from an EMBL/GenBank/DDBJ whole genome shotgun (WGS) entry which is preliminary data.</text>
</comment>
<dbReference type="NCBIfam" id="TIGR02937">
    <property type="entry name" value="sigma70-ECF"/>
    <property type="match status" value="1"/>
</dbReference>
<dbReference type="PANTHER" id="PTHR30385">
    <property type="entry name" value="SIGMA FACTOR F FLAGELLAR"/>
    <property type="match status" value="1"/>
</dbReference>
<name>A0A6M0SV24_CLOBO</name>
<evidence type="ECO:0000256" key="4">
    <source>
        <dbReference type="ARBA" id="ARBA00023163"/>
    </source>
</evidence>
<keyword evidence="1" id="KW-0805">Transcription regulation</keyword>
<evidence type="ECO:0000256" key="3">
    <source>
        <dbReference type="ARBA" id="ARBA00023125"/>
    </source>
</evidence>
<dbReference type="Proteomes" id="UP000473089">
    <property type="component" value="Unassembled WGS sequence"/>
</dbReference>
<keyword evidence="4" id="KW-0804">Transcription</keyword>
<evidence type="ECO:0000256" key="1">
    <source>
        <dbReference type="ARBA" id="ARBA00023015"/>
    </source>
</evidence>
<accession>A0A6M0SV24</accession>
<keyword evidence="2" id="KW-0731">Sigma factor</keyword>
<evidence type="ECO:0000313" key="6">
    <source>
        <dbReference type="Proteomes" id="UP000473089"/>
    </source>
</evidence>
<keyword evidence="3" id="KW-0238">DNA-binding</keyword>
<dbReference type="Gene3D" id="1.20.120.1810">
    <property type="match status" value="1"/>
</dbReference>